<name>A0A7Z9C551_9CAUL</name>
<evidence type="ECO:0000313" key="2">
    <source>
        <dbReference type="Proteomes" id="UP000289220"/>
    </source>
</evidence>
<gene>
    <name evidence="1" type="ORF">BREV_BREV_00018</name>
</gene>
<reference evidence="1 2" key="1">
    <citation type="submission" date="2018-11" db="EMBL/GenBank/DDBJ databases">
        <authorList>
            <person name="Peiro R."/>
            <person name="Begona"/>
            <person name="Cbmso G."/>
            <person name="Lopez M."/>
            <person name="Gonzalez S."/>
            <person name="Sacristan E."/>
            <person name="Castillo E."/>
        </authorList>
    </citation>
    <scope>NUCLEOTIDE SEQUENCE [LARGE SCALE GENOMIC DNA]</scope>
    <source>
        <strain evidence="1">Brev_genome</strain>
    </source>
</reference>
<comment type="caution">
    <text evidence="1">The sequence shown here is derived from an EMBL/GenBank/DDBJ whole genome shotgun (WGS) entry which is preliminary data.</text>
</comment>
<accession>A0A7Z9C551</accession>
<evidence type="ECO:0000313" key="1">
    <source>
        <dbReference type="EMBL" id="VDC49531.1"/>
    </source>
</evidence>
<dbReference type="AlphaFoldDB" id="A0A7Z9C551"/>
<dbReference type="Proteomes" id="UP000289220">
    <property type="component" value="Unassembled WGS sequence"/>
</dbReference>
<organism evidence="1 2">
    <name type="scientific">Brevundimonas mediterranea</name>
    <dbReference type="NCBI Taxonomy" id="74329"/>
    <lineage>
        <taxon>Bacteria</taxon>
        <taxon>Pseudomonadati</taxon>
        <taxon>Pseudomonadota</taxon>
        <taxon>Alphaproteobacteria</taxon>
        <taxon>Caulobacterales</taxon>
        <taxon>Caulobacteraceae</taxon>
        <taxon>Brevundimonas</taxon>
    </lineage>
</organism>
<proteinExistence type="predicted"/>
<keyword evidence="2" id="KW-1185">Reference proteome</keyword>
<dbReference type="EMBL" id="UXHF01000001">
    <property type="protein sequence ID" value="VDC49531.1"/>
    <property type="molecule type" value="Genomic_DNA"/>
</dbReference>
<sequence length="309" mass="34308">MVWPMDLHLTPDVSAFQAVLARLSPEDRARVDAALEPAAVRAAEAAPHWDFEMPAKAVDALLGPGVSDDVRRGLVAAWALGLPDRVKAMALPAEVLTLYPYWIDQLAAFLSKAEGDYDFDHWSKDVRFSLALSVPGAKSQVIDLSSPVGPGQIVKHVREGWGFRPLFRYLAAGAKREPWLEVHTESRWLRGFNEDGWNEAWATAAEICRTRPELAGMIGSSWFYDPPLTEISPRLAHLRLNPLKGGAFMVHQGPGEIHTERAGTASASRKALIDSGEYTARSWLMVWPRKELIAWADRRKMEEAASHQA</sequence>
<protein>
    <submittedName>
        <fullName evidence="1">Uncharacterized protein</fullName>
    </submittedName>
</protein>